<dbReference type="EMBL" id="JAQHRD010000010">
    <property type="protein sequence ID" value="KAJ6437691.1"/>
    <property type="molecule type" value="Genomic_DNA"/>
</dbReference>
<accession>A0AB34FGB2</accession>
<dbReference type="Proteomes" id="UP001163105">
    <property type="component" value="Unassembled WGS sequence"/>
</dbReference>
<reference evidence="1" key="1">
    <citation type="submission" date="2023-01" db="EMBL/GenBank/DDBJ databases">
        <title>The growth and conidiation of Purpureocillium lavendulum are regulated by nitrogen source and histone H3K14 acetylation.</title>
        <authorList>
            <person name="Tang P."/>
            <person name="Han J."/>
            <person name="Zhang C."/>
            <person name="Tang P."/>
            <person name="Qi F."/>
            <person name="Zhang K."/>
            <person name="Liang L."/>
        </authorList>
    </citation>
    <scope>NUCLEOTIDE SEQUENCE</scope>
    <source>
        <strain evidence="1">YMF1.00683</strain>
    </source>
</reference>
<evidence type="ECO:0000313" key="2">
    <source>
        <dbReference type="Proteomes" id="UP001163105"/>
    </source>
</evidence>
<comment type="caution">
    <text evidence="1">The sequence shown here is derived from an EMBL/GenBank/DDBJ whole genome shotgun (WGS) entry which is preliminary data.</text>
</comment>
<gene>
    <name evidence="1" type="ORF">O9K51_09519</name>
</gene>
<keyword evidence="2" id="KW-1185">Reference proteome</keyword>
<evidence type="ECO:0000313" key="1">
    <source>
        <dbReference type="EMBL" id="KAJ6437691.1"/>
    </source>
</evidence>
<protein>
    <submittedName>
        <fullName evidence="1">AC transposase</fullName>
    </submittedName>
</protein>
<sequence>MNCRAPPTQPGPRADSPDWVVDDAELQKELAAETLNAETADSDGTLGTSEFDDLADTVWGAEALTGETLDSSGNIAPLDRGFDTLWGSAALTWKTLGSSGDIEASDIDDFDTLWETKALSAQTFGSNGNEASQFEDHETLPADVEAPLTLETLEASGNVDVSGPSLDTGPAPPPVFSIQEAIAAAETADCVDLFARVVYSVRENFGRKQHFQFSDLFGGPAFLGGTLAN</sequence>
<proteinExistence type="predicted"/>
<organism evidence="1 2">
    <name type="scientific">Purpureocillium lavendulum</name>
    <dbReference type="NCBI Taxonomy" id="1247861"/>
    <lineage>
        <taxon>Eukaryota</taxon>
        <taxon>Fungi</taxon>
        <taxon>Dikarya</taxon>
        <taxon>Ascomycota</taxon>
        <taxon>Pezizomycotina</taxon>
        <taxon>Sordariomycetes</taxon>
        <taxon>Hypocreomycetidae</taxon>
        <taxon>Hypocreales</taxon>
        <taxon>Ophiocordycipitaceae</taxon>
        <taxon>Purpureocillium</taxon>
    </lineage>
</organism>
<name>A0AB34FGB2_9HYPO</name>
<dbReference type="AlphaFoldDB" id="A0AB34FGB2"/>